<sequence>MSGSRQERGVGSSEDKASNGSLMDIDEIDFDDEDDEMQDSIPLGELGEDFLKKFCKKTAVAFFEQYGLISHQINSFNDFIKYGLQKVFDSVGEIIIEPGYDPSKRGDGDWRYASLKFGKVHVERPKIWSGDKFTTDGGVEFMNMLPRHARLQNMTYAGRMLVETHVQIYTKKLVRSDKFKTGMEQYVNKELEKEDTRSIIIGRLPVMVKSELCWTSESEKRDCDFDHGGYFIVKGAEKTFIAQEQICLRRLWLSSSPTWMVAYRPAEKRKRVYLKLVDTPRFENLGGGEKTLSVYFVVTEMPVWILFFALGASSDKEVVNLIDLDIEDTKIVNTLVASIYDADKNCDGFRKGKNALNHIEKLLKNCKFPPTESVEECIQNFLFPNLKGFKQKARFLGYMVKCLLEAYTGRRKMDNRDDFRNKRLELAGELLERELKVHLKHAERRMIKAMQRDLYGDRDLQQIENYLDASIVTNGLSRAFSTGAWCHPYKRMERVSGVVATLRRTNPLQMTADMRKTRQQVSYTGRVGDARYPHPSHWGKICFLSTPDGENCGLVKNLASLGLVSTTNLEPLLDKLYDCGMNELVDDTSSVLLGEHKIFLDGDWVGMCQDSESFVEQLRNMRRSNEVPHQVEIKMDREHREIRIFSDAGRILRPLLVVENLKKIKALKGGDLSFQFLLDRGIIELIGPEEEEDCVTAWGIGYLLNADKENPRRRYTHCELDMSFLLGLSCGIIPYANHDHARRVLYQSEKHSQQAIGFSTTNPNIRIDTNIHQLYYPQRPLFRTVLSECLGKSTYTRQKGMLPRPEYYNGQCAIVAVNVHLGYNQEDSLVMNRASLERGMFRSEHIRSYKAEVDSTEASGKKSKPEDSITFGKLQSKIGRVDSLDDDGFPYIGANLQTGDIVIGKYTESGTDHSVKLKHTERGMVQKVIRSANDEGKNFAVVSLRQVRTPCLGDKFSSMHGQKGVLGFLESQENFPFTREGIVPDIVINPHAFPSRQTPAQLLEAALGKGIAAGGVLKYATPFAALSVEAITQQLKSCGFSRWGNERVYNGRTGEMIHSLVFMGPTFYQRLTHMAEDKVKFRNTGPVHPLTRQPVADRKRFGGIKFGEMERDCLIAHGAAANLHERLFTLSDCSQIHICRKCKSMANVIQRSVLGGRKIRGPYCRICESTEDIVRASVPYGAKLLAQELFSMNISLKFETEVC</sequence>
<dbReference type="EMBL" id="CM044702">
    <property type="protein sequence ID" value="KAI5678776.1"/>
    <property type="molecule type" value="Genomic_DNA"/>
</dbReference>
<proteinExistence type="predicted"/>
<keyword evidence="2" id="KW-1185">Reference proteome</keyword>
<dbReference type="Proteomes" id="UP001060085">
    <property type="component" value="Linkage Group LG02"/>
</dbReference>
<gene>
    <name evidence="1" type="ORF">M9H77_09726</name>
</gene>
<organism evidence="1 2">
    <name type="scientific">Catharanthus roseus</name>
    <name type="common">Madagascar periwinkle</name>
    <name type="synonym">Vinca rosea</name>
    <dbReference type="NCBI Taxonomy" id="4058"/>
    <lineage>
        <taxon>Eukaryota</taxon>
        <taxon>Viridiplantae</taxon>
        <taxon>Streptophyta</taxon>
        <taxon>Embryophyta</taxon>
        <taxon>Tracheophyta</taxon>
        <taxon>Spermatophyta</taxon>
        <taxon>Magnoliopsida</taxon>
        <taxon>eudicotyledons</taxon>
        <taxon>Gunneridae</taxon>
        <taxon>Pentapetalae</taxon>
        <taxon>asterids</taxon>
        <taxon>lamiids</taxon>
        <taxon>Gentianales</taxon>
        <taxon>Apocynaceae</taxon>
        <taxon>Rauvolfioideae</taxon>
        <taxon>Vinceae</taxon>
        <taxon>Catharanthinae</taxon>
        <taxon>Catharanthus</taxon>
    </lineage>
</organism>
<protein>
    <submittedName>
        <fullName evidence="1">Uncharacterized protein</fullName>
    </submittedName>
</protein>
<evidence type="ECO:0000313" key="2">
    <source>
        <dbReference type="Proteomes" id="UP001060085"/>
    </source>
</evidence>
<comment type="caution">
    <text evidence="1">The sequence shown here is derived from an EMBL/GenBank/DDBJ whole genome shotgun (WGS) entry which is preliminary data.</text>
</comment>
<accession>A0ACC0C1W2</accession>
<reference evidence="2" key="1">
    <citation type="journal article" date="2023" name="Nat. Plants">
        <title>Single-cell RNA sequencing provides a high-resolution roadmap for understanding the multicellular compartmentation of specialized metabolism.</title>
        <authorList>
            <person name="Sun S."/>
            <person name="Shen X."/>
            <person name="Li Y."/>
            <person name="Li Y."/>
            <person name="Wang S."/>
            <person name="Li R."/>
            <person name="Zhang H."/>
            <person name="Shen G."/>
            <person name="Guo B."/>
            <person name="Wei J."/>
            <person name="Xu J."/>
            <person name="St-Pierre B."/>
            <person name="Chen S."/>
            <person name="Sun C."/>
        </authorList>
    </citation>
    <scope>NUCLEOTIDE SEQUENCE [LARGE SCALE GENOMIC DNA]</scope>
</reference>
<evidence type="ECO:0000313" key="1">
    <source>
        <dbReference type="EMBL" id="KAI5678776.1"/>
    </source>
</evidence>
<name>A0ACC0C1W2_CATRO</name>